<name>A0AAW2GB31_9HYME</name>
<dbReference type="Proteomes" id="UP001430953">
    <property type="component" value="Unassembled WGS sequence"/>
</dbReference>
<sequence length="86" mass="10365">MKEKLAELERKVERKKRMLGNEEYGKKVSENNGRKRKNREKKKYNYKGDEEHRGQEKNGGGDKRDYKKIRNRSKGGVDKKNKRRKL</sequence>
<accession>A0AAW2GB31</accession>
<evidence type="ECO:0000256" key="1">
    <source>
        <dbReference type="SAM" id="MobiDB-lite"/>
    </source>
</evidence>
<reference evidence="2 3" key="1">
    <citation type="submission" date="2023-03" db="EMBL/GenBank/DDBJ databases">
        <title>High recombination rates correlate with genetic variation in Cardiocondyla obscurior ants.</title>
        <authorList>
            <person name="Errbii M."/>
        </authorList>
    </citation>
    <scope>NUCLEOTIDE SEQUENCE [LARGE SCALE GENOMIC DNA]</scope>
    <source>
        <strain evidence="2">Alpha-2009</strain>
        <tissue evidence="2">Whole body</tissue>
    </source>
</reference>
<organism evidence="2 3">
    <name type="scientific">Cardiocondyla obscurior</name>
    <dbReference type="NCBI Taxonomy" id="286306"/>
    <lineage>
        <taxon>Eukaryota</taxon>
        <taxon>Metazoa</taxon>
        <taxon>Ecdysozoa</taxon>
        <taxon>Arthropoda</taxon>
        <taxon>Hexapoda</taxon>
        <taxon>Insecta</taxon>
        <taxon>Pterygota</taxon>
        <taxon>Neoptera</taxon>
        <taxon>Endopterygota</taxon>
        <taxon>Hymenoptera</taxon>
        <taxon>Apocrita</taxon>
        <taxon>Aculeata</taxon>
        <taxon>Formicoidea</taxon>
        <taxon>Formicidae</taxon>
        <taxon>Myrmicinae</taxon>
        <taxon>Cardiocondyla</taxon>
    </lineage>
</organism>
<comment type="caution">
    <text evidence="2">The sequence shown here is derived from an EMBL/GenBank/DDBJ whole genome shotgun (WGS) entry which is preliminary data.</text>
</comment>
<gene>
    <name evidence="2" type="ORF">PUN28_006156</name>
</gene>
<dbReference type="EMBL" id="JADYXP020000005">
    <property type="protein sequence ID" value="KAL0124139.1"/>
    <property type="molecule type" value="Genomic_DNA"/>
</dbReference>
<feature type="compositionally biased region" description="Basic and acidic residues" evidence="1">
    <location>
        <begin position="19"/>
        <end position="33"/>
    </location>
</feature>
<feature type="compositionally biased region" description="Basic and acidic residues" evidence="1">
    <location>
        <begin position="1"/>
        <end position="12"/>
    </location>
</feature>
<feature type="compositionally biased region" description="Basic and acidic residues" evidence="1">
    <location>
        <begin position="46"/>
        <end position="65"/>
    </location>
</feature>
<protein>
    <submittedName>
        <fullName evidence="2">Uncharacterized protein</fullName>
    </submittedName>
</protein>
<evidence type="ECO:0000313" key="2">
    <source>
        <dbReference type="EMBL" id="KAL0124139.1"/>
    </source>
</evidence>
<feature type="region of interest" description="Disordered" evidence="1">
    <location>
        <begin position="1"/>
        <end position="86"/>
    </location>
</feature>
<keyword evidence="3" id="KW-1185">Reference proteome</keyword>
<evidence type="ECO:0000313" key="3">
    <source>
        <dbReference type="Proteomes" id="UP001430953"/>
    </source>
</evidence>
<proteinExistence type="predicted"/>
<dbReference type="AlphaFoldDB" id="A0AAW2GB31"/>
<feature type="compositionally biased region" description="Basic residues" evidence="1">
    <location>
        <begin position="34"/>
        <end position="45"/>
    </location>
</feature>